<keyword evidence="1" id="KW-1133">Transmembrane helix</keyword>
<proteinExistence type="predicted"/>
<gene>
    <name evidence="2" type="ORF">MMKA1_11510</name>
</gene>
<feature type="transmembrane region" description="Helical" evidence="1">
    <location>
        <begin position="9"/>
        <end position="26"/>
    </location>
</feature>
<keyword evidence="1" id="KW-0472">Membrane</keyword>
<sequence>MDSKFKNRLRFGFLIMLFGIFINYMFEVDRLILAVLINAGIILILYNLYLHIKYREVPSKDERIRKIANAGLAYSWVFTFLIMNLICWADYFNWFEITVQQAIGIIYFVMLISALLFQQYFKRLGDVE</sequence>
<dbReference type="Proteomes" id="UP000264208">
    <property type="component" value="Chromosome"/>
</dbReference>
<dbReference type="GeneID" id="41279562"/>
<name>A0A2Z5PHG0_METMI</name>
<dbReference type="EMBL" id="AP011526">
    <property type="protein sequence ID" value="BAP61268.1"/>
    <property type="molecule type" value="Genomic_DNA"/>
</dbReference>
<accession>A0A2Z5PHG0</accession>
<evidence type="ECO:0000313" key="3">
    <source>
        <dbReference type="Proteomes" id="UP000264208"/>
    </source>
</evidence>
<feature type="transmembrane region" description="Helical" evidence="1">
    <location>
        <begin position="71"/>
        <end position="91"/>
    </location>
</feature>
<keyword evidence="1" id="KW-0812">Transmembrane</keyword>
<organism evidence="2 3">
    <name type="scientific">Methanococcus maripaludis KA1</name>
    <dbReference type="NCBI Taxonomy" id="637914"/>
    <lineage>
        <taxon>Archaea</taxon>
        <taxon>Methanobacteriati</taxon>
        <taxon>Methanobacteriota</taxon>
        <taxon>Methanomada group</taxon>
        <taxon>Methanococci</taxon>
        <taxon>Methanococcales</taxon>
        <taxon>Methanococcaceae</taxon>
        <taxon>Methanococcus</taxon>
    </lineage>
</organism>
<evidence type="ECO:0000256" key="1">
    <source>
        <dbReference type="SAM" id="Phobius"/>
    </source>
</evidence>
<evidence type="ECO:0000313" key="2">
    <source>
        <dbReference type="EMBL" id="BAP61268.1"/>
    </source>
</evidence>
<protein>
    <submittedName>
        <fullName evidence="2">Uncharacterized protein</fullName>
    </submittedName>
</protein>
<feature type="transmembrane region" description="Helical" evidence="1">
    <location>
        <begin position="32"/>
        <end position="50"/>
    </location>
</feature>
<dbReference type="RefSeq" id="WP_146778271.1">
    <property type="nucleotide sequence ID" value="NZ_AP011526.1"/>
</dbReference>
<reference evidence="2 3" key="1">
    <citation type="submission" date="2009-06" db="EMBL/GenBank/DDBJ databases">
        <title>Molecular Evidence for Microbiologically Influenced Corrosion from genome of Methanogen.</title>
        <authorList>
            <person name="Ito N."/>
            <person name="Tsurumaru H."/>
            <person name="Shimizu A."/>
            <person name="Harada T."/>
            <person name="Hosoyama A."/>
            <person name="Horikawa H."/>
            <person name="Wakai S."/>
            <person name="Sasaki K."/>
            <person name="Nishijima K."/>
            <person name="Ataku H."/>
            <person name="Yamazaki J."/>
            <person name="Mise M."/>
            <person name="Yamazaki S."/>
            <person name="Tanikawa S."/>
            <person name="Harayama S."/>
            <person name="Fujita N."/>
        </authorList>
    </citation>
    <scope>NUCLEOTIDE SEQUENCE [LARGE SCALE GENOMIC DNA]</scope>
    <source>
        <strain evidence="3">KA1 ( NBRC 102054)</strain>
    </source>
</reference>
<feature type="transmembrane region" description="Helical" evidence="1">
    <location>
        <begin position="97"/>
        <end position="117"/>
    </location>
</feature>
<dbReference type="AlphaFoldDB" id="A0A2Z5PHG0"/>
<dbReference type="KEGG" id="mmak:MMKA1_11510"/>